<dbReference type="NCBIfam" id="TIGR01958">
    <property type="entry name" value="nuoE_fam"/>
    <property type="match status" value="1"/>
</dbReference>
<dbReference type="InterPro" id="IPR036249">
    <property type="entry name" value="Thioredoxin-like_sf"/>
</dbReference>
<evidence type="ECO:0000313" key="8">
    <source>
        <dbReference type="EMBL" id="GAA1606444.1"/>
    </source>
</evidence>
<reference evidence="9" key="1">
    <citation type="journal article" date="2019" name="Int. J. Syst. Evol. Microbiol.">
        <title>The Global Catalogue of Microorganisms (GCM) 10K type strain sequencing project: providing services to taxonomists for standard genome sequencing and annotation.</title>
        <authorList>
            <consortium name="The Broad Institute Genomics Platform"/>
            <consortium name="The Broad Institute Genome Sequencing Center for Infectious Disease"/>
            <person name="Wu L."/>
            <person name="Ma J."/>
        </authorList>
    </citation>
    <scope>NUCLEOTIDE SEQUENCE [LARGE SCALE GENOMIC DNA]</scope>
    <source>
        <strain evidence="9">JCM 14969</strain>
    </source>
</reference>
<evidence type="ECO:0000256" key="3">
    <source>
        <dbReference type="ARBA" id="ARBA00022723"/>
    </source>
</evidence>
<evidence type="ECO:0000313" key="9">
    <source>
        <dbReference type="Proteomes" id="UP001500393"/>
    </source>
</evidence>
<evidence type="ECO:0000256" key="6">
    <source>
        <dbReference type="ARBA" id="ARBA00034078"/>
    </source>
</evidence>
<feature type="compositionally biased region" description="Low complexity" evidence="7">
    <location>
        <begin position="233"/>
        <end position="245"/>
    </location>
</feature>
<comment type="cofactor">
    <cofactor evidence="6">
        <name>[2Fe-2S] cluster</name>
        <dbReference type="ChEBI" id="CHEBI:190135"/>
    </cofactor>
</comment>
<dbReference type="InterPro" id="IPR041921">
    <property type="entry name" value="NuoE_N"/>
</dbReference>
<keyword evidence="4" id="KW-0408">Iron</keyword>
<evidence type="ECO:0000256" key="1">
    <source>
        <dbReference type="ARBA" id="ARBA00010643"/>
    </source>
</evidence>
<proteinExistence type="inferred from homology"/>
<dbReference type="EMBL" id="BAAAOS010000056">
    <property type="protein sequence ID" value="GAA1606444.1"/>
    <property type="molecule type" value="Genomic_DNA"/>
</dbReference>
<dbReference type="Pfam" id="PF01257">
    <property type="entry name" value="2Fe-2S_thioredx"/>
    <property type="match status" value="1"/>
</dbReference>
<gene>
    <name evidence="8" type="ORF">GCM10009789_70860</name>
</gene>
<dbReference type="InterPro" id="IPR042128">
    <property type="entry name" value="NuoE_dom"/>
</dbReference>
<name>A0ABP4QE38_9ACTN</name>
<dbReference type="SUPFAM" id="SSF52833">
    <property type="entry name" value="Thioredoxin-like"/>
    <property type="match status" value="1"/>
</dbReference>
<evidence type="ECO:0000256" key="2">
    <source>
        <dbReference type="ARBA" id="ARBA00022714"/>
    </source>
</evidence>
<dbReference type="CDD" id="cd03064">
    <property type="entry name" value="TRX_Fd_NuoE"/>
    <property type="match status" value="1"/>
</dbReference>
<dbReference type="PANTHER" id="PTHR10371:SF3">
    <property type="entry name" value="NADH DEHYDROGENASE [UBIQUINONE] FLAVOPROTEIN 2, MITOCHONDRIAL"/>
    <property type="match status" value="1"/>
</dbReference>
<accession>A0ABP4QE38</accession>
<evidence type="ECO:0008006" key="10">
    <source>
        <dbReference type="Google" id="ProtNLM"/>
    </source>
</evidence>
<dbReference type="Gene3D" id="3.40.30.10">
    <property type="entry name" value="Glutaredoxin"/>
    <property type="match status" value="1"/>
</dbReference>
<sequence length="269" mass="28932">MADTTVPYSTGDSKIGDTTIAEMRELAARYPVGRSALLPMLHLVQSVEGRITPEGIEACAEVLGLTGAEVSAVATFYTMYKRRPVGDYHVGVCTNTLCAVMGGDLIFERLKQHLDVGNDETTEDGKITLEHLECNAACDYAPVMMVNWEFFDDMTPESATRLVDDLRDGTEVKSPRGATICTWKEAERVLAGFPDGRADEGPTGGKATLAGLRLARERNWTAPAGTHARSNGSAAEQTVSAEAAAGPRPEDQPGKESQAVHTDDSRKED</sequence>
<keyword evidence="3" id="KW-0479">Metal-binding</keyword>
<dbReference type="RefSeq" id="WP_344221092.1">
    <property type="nucleotide sequence ID" value="NZ_BAAAOS010000056.1"/>
</dbReference>
<keyword evidence="2" id="KW-0001">2Fe-2S</keyword>
<dbReference type="NCBIfam" id="NF005721">
    <property type="entry name" value="PRK07539.1-1"/>
    <property type="match status" value="1"/>
</dbReference>
<organism evidence="8 9">
    <name type="scientific">Kribbella sancticallisti</name>
    <dbReference type="NCBI Taxonomy" id="460087"/>
    <lineage>
        <taxon>Bacteria</taxon>
        <taxon>Bacillati</taxon>
        <taxon>Actinomycetota</taxon>
        <taxon>Actinomycetes</taxon>
        <taxon>Propionibacteriales</taxon>
        <taxon>Kribbellaceae</taxon>
        <taxon>Kribbella</taxon>
    </lineage>
</organism>
<evidence type="ECO:0000256" key="4">
    <source>
        <dbReference type="ARBA" id="ARBA00023004"/>
    </source>
</evidence>
<keyword evidence="9" id="KW-1185">Reference proteome</keyword>
<comment type="similarity">
    <text evidence="1">Belongs to the complex I 24 kDa subunit family.</text>
</comment>
<dbReference type="InterPro" id="IPR002023">
    <property type="entry name" value="NuoE-like"/>
</dbReference>
<dbReference type="Proteomes" id="UP001500393">
    <property type="component" value="Unassembled WGS sequence"/>
</dbReference>
<comment type="caution">
    <text evidence="8">The sequence shown here is derived from an EMBL/GenBank/DDBJ whole genome shotgun (WGS) entry which is preliminary data.</text>
</comment>
<protein>
    <recommendedName>
        <fullName evidence="10">NADH dehydrogenase subunit E</fullName>
    </recommendedName>
</protein>
<dbReference type="PANTHER" id="PTHR10371">
    <property type="entry name" value="NADH DEHYDROGENASE UBIQUINONE FLAVOPROTEIN 2, MITOCHONDRIAL"/>
    <property type="match status" value="1"/>
</dbReference>
<evidence type="ECO:0000256" key="5">
    <source>
        <dbReference type="ARBA" id="ARBA00023014"/>
    </source>
</evidence>
<dbReference type="Gene3D" id="1.10.10.1590">
    <property type="entry name" value="NADH-quinone oxidoreductase subunit E"/>
    <property type="match status" value="1"/>
</dbReference>
<keyword evidence="5" id="KW-0411">Iron-sulfur</keyword>
<feature type="region of interest" description="Disordered" evidence="7">
    <location>
        <begin position="222"/>
        <end position="269"/>
    </location>
</feature>
<evidence type="ECO:0000256" key="7">
    <source>
        <dbReference type="SAM" id="MobiDB-lite"/>
    </source>
</evidence>